<name>A0ABR8AC15_9CYAN</name>
<evidence type="ECO:0000313" key="2">
    <source>
        <dbReference type="Proteomes" id="UP000658514"/>
    </source>
</evidence>
<dbReference type="EMBL" id="JACJQH010000028">
    <property type="protein sequence ID" value="MBD2197428.1"/>
    <property type="molecule type" value="Genomic_DNA"/>
</dbReference>
<sequence length="260" mass="30128">MATLNLMDDQTLVSQFVQGKTRLASNPNFRIESISTTVQLFSKKGLLLASINLASESKFFLVRQNCQHLDLINAVLLKHNFLPTGKLENGLMRYEYYHIPVGYKMNYTEMKSLWKFWRSQMNFRERNQQNVRLLIFTGNGFQKVLDMAFNQESFYIKTTNHEVLVQVEDRVIWMSAEQSQSEPTTMIQAHKAPGSNLLGLYQEQIQPSEQLFSMAAITTNNIVRFDQGKLYIQTTEGEIVVEGSNLKYFLNERTVENCNR</sequence>
<proteinExistence type="predicted"/>
<dbReference type="Proteomes" id="UP000658514">
    <property type="component" value="Unassembled WGS sequence"/>
</dbReference>
<dbReference type="RefSeq" id="WP_190544441.1">
    <property type="nucleotide sequence ID" value="NZ_CAWPNO010000060.1"/>
</dbReference>
<accession>A0ABR8AC15</accession>
<evidence type="ECO:0000313" key="1">
    <source>
        <dbReference type="EMBL" id="MBD2197428.1"/>
    </source>
</evidence>
<comment type="caution">
    <text evidence="1">The sequence shown here is derived from an EMBL/GenBank/DDBJ whole genome shotgun (WGS) entry which is preliminary data.</text>
</comment>
<keyword evidence="2" id="KW-1185">Reference proteome</keyword>
<organism evidence="1 2">
    <name type="scientific">Calothrix parietina FACHB-288</name>
    <dbReference type="NCBI Taxonomy" id="2692896"/>
    <lineage>
        <taxon>Bacteria</taxon>
        <taxon>Bacillati</taxon>
        <taxon>Cyanobacteriota</taxon>
        <taxon>Cyanophyceae</taxon>
        <taxon>Nostocales</taxon>
        <taxon>Calotrichaceae</taxon>
        <taxon>Calothrix</taxon>
    </lineage>
</organism>
<reference evidence="1 2" key="1">
    <citation type="journal article" date="2020" name="ISME J.">
        <title>Comparative genomics reveals insights into cyanobacterial evolution and habitat adaptation.</title>
        <authorList>
            <person name="Chen M.Y."/>
            <person name="Teng W.K."/>
            <person name="Zhao L."/>
            <person name="Hu C.X."/>
            <person name="Zhou Y.K."/>
            <person name="Han B.P."/>
            <person name="Song L.R."/>
            <person name="Shu W.S."/>
        </authorList>
    </citation>
    <scope>NUCLEOTIDE SEQUENCE [LARGE SCALE GENOMIC DNA]</scope>
    <source>
        <strain evidence="1 2">FACHB-288</strain>
    </source>
</reference>
<protein>
    <submittedName>
        <fullName evidence="1">Uncharacterized protein</fullName>
    </submittedName>
</protein>
<gene>
    <name evidence="1" type="ORF">H6G24_18290</name>
</gene>